<organism evidence="8 9">
    <name type="scientific">Cyphellophora attinorum</name>
    <dbReference type="NCBI Taxonomy" id="1664694"/>
    <lineage>
        <taxon>Eukaryota</taxon>
        <taxon>Fungi</taxon>
        <taxon>Dikarya</taxon>
        <taxon>Ascomycota</taxon>
        <taxon>Pezizomycotina</taxon>
        <taxon>Eurotiomycetes</taxon>
        <taxon>Chaetothyriomycetidae</taxon>
        <taxon>Chaetothyriales</taxon>
        <taxon>Cyphellophoraceae</taxon>
        <taxon>Cyphellophora</taxon>
    </lineage>
</organism>
<dbReference type="VEuPathDB" id="FungiDB:AB675_8847"/>
<evidence type="ECO:0000256" key="6">
    <source>
        <dbReference type="SAM" id="Phobius"/>
    </source>
</evidence>
<proteinExistence type="predicted"/>
<dbReference type="GeneID" id="28741209"/>
<dbReference type="Proteomes" id="UP000038010">
    <property type="component" value="Unassembled WGS sequence"/>
</dbReference>
<accession>A0A0N1NY06</accession>
<evidence type="ECO:0000256" key="3">
    <source>
        <dbReference type="ARBA" id="ARBA00022989"/>
    </source>
</evidence>
<feature type="transmembrane region" description="Helical" evidence="6">
    <location>
        <begin position="203"/>
        <end position="225"/>
    </location>
</feature>
<dbReference type="AlphaFoldDB" id="A0A0N1NY06"/>
<keyword evidence="4 6" id="KW-0472">Membrane</keyword>
<comment type="caution">
    <text evidence="8">The sequence shown here is derived from an EMBL/GenBank/DDBJ whole genome shotgun (WGS) entry which is preliminary data.</text>
</comment>
<dbReference type="PANTHER" id="PTHR15549:SF30">
    <property type="entry name" value="MID2 DOMAIN-CONTAINING PROTEIN"/>
    <property type="match status" value="1"/>
</dbReference>
<feature type="signal peptide" evidence="7">
    <location>
        <begin position="1"/>
        <end position="22"/>
    </location>
</feature>
<protein>
    <recommendedName>
        <fullName evidence="10">Mid2 domain-containing protein</fullName>
    </recommendedName>
</protein>
<feature type="chain" id="PRO_5005879445" description="Mid2 domain-containing protein" evidence="7">
    <location>
        <begin position="23"/>
        <end position="310"/>
    </location>
</feature>
<dbReference type="InterPro" id="IPR051694">
    <property type="entry name" value="Immunoregulatory_rcpt-like"/>
</dbReference>
<gene>
    <name evidence="8" type="ORF">AB675_8847</name>
</gene>
<evidence type="ECO:0000256" key="4">
    <source>
        <dbReference type="ARBA" id="ARBA00023136"/>
    </source>
</evidence>
<feature type="compositionally biased region" description="Polar residues" evidence="5">
    <location>
        <begin position="259"/>
        <end position="284"/>
    </location>
</feature>
<evidence type="ECO:0000256" key="7">
    <source>
        <dbReference type="SAM" id="SignalP"/>
    </source>
</evidence>
<evidence type="ECO:0000313" key="8">
    <source>
        <dbReference type="EMBL" id="KPI36194.1"/>
    </source>
</evidence>
<dbReference type="GO" id="GO:0071944">
    <property type="term" value="C:cell periphery"/>
    <property type="evidence" value="ECO:0007669"/>
    <property type="project" value="UniProtKB-ARBA"/>
</dbReference>
<name>A0A0N1NY06_9EURO</name>
<dbReference type="PANTHER" id="PTHR15549">
    <property type="entry name" value="PAIRED IMMUNOGLOBULIN-LIKE TYPE 2 RECEPTOR"/>
    <property type="match status" value="1"/>
</dbReference>
<dbReference type="RefSeq" id="XP_017996157.1">
    <property type="nucleotide sequence ID" value="XM_018149329.1"/>
</dbReference>
<evidence type="ECO:0000256" key="2">
    <source>
        <dbReference type="ARBA" id="ARBA00022692"/>
    </source>
</evidence>
<dbReference type="EMBL" id="LFJN01000033">
    <property type="protein sequence ID" value="KPI36194.1"/>
    <property type="molecule type" value="Genomic_DNA"/>
</dbReference>
<feature type="region of interest" description="Disordered" evidence="5">
    <location>
        <begin position="232"/>
        <end position="310"/>
    </location>
</feature>
<feature type="region of interest" description="Disordered" evidence="5">
    <location>
        <begin position="170"/>
        <end position="191"/>
    </location>
</feature>
<reference evidence="8 9" key="1">
    <citation type="submission" date="2015-06" db="EMBL/GenBank/DDBJ databases">
        <title>Draft genome of the ant-associated black yeast Phialophora attae CBS 131958.</title>
        <authorList>
            <person name="Moreno L.F."/>
            <person name="Stielow B.J."/>
            <person name="de Hoog S."/>
            <person name="Vicente V.A."/>
            <person name="Weiss V.A."/>
            <person name="de Vries M."/>
            <person name="Cruz L.M."/>
            <person name="Souza E.M."/>
        </authorList>
    </citation>
    <scope>NUCLEOTIDE SEQUENCE [LARGE SCALE GENOMIC DNA]</scope>
    <source>
        <strain evidence="8 9">CBS 131958</strain>
    </source>
</reference>
<evidence type="ECO:0008006" key="10">
    <source>
        <dbReference type="Google" id="ProtNLM"/>
    </source>
</evidence>
<sequence>MPRIRLIAPTLLLTTLTSLVHGQSRPSCDPDLVNRTNPNEYFVNPNQFCIDNNYVGVKVREEGTPMKVQWVSASSPVTLRIAQINATNPLRLLADDLTEDSYEWNGCLPGQLTLENGITFNFLLNDADGTPLCSSDFFNVTASDKCNGAASSAASSITGSETSTLASTAAVPSVTSSQTTDGVASGTAGTAADDGGLGTGAKIGIGVGVGVGVLGLILFGAAFWLHRKRKGRNGNSSNSQPMMHDNNHGQAAPPYPAWSQGNVSSPTHYASELGSDSHTYNQAPHYSGAYSDNAYKPPMSQAPPRGELPG</sequence>
<evidence type="ECO:0000256" key="5">
    <source>
        <dbReference type="SAM" id="MobiDB-lite"/>
    </source>
</evidence>
<keyword evidence="9" id="KW-1185">Reference proteome</keyword>
<comment type="subcellular location">
    <subcellularLocation>
        <location evidence="1">Membrane</location>
        <topology evidence="1">Single-pass membrane protein</topology>
    </subcellularLocation>
</comment>
<evidence type="ECO:0000313" key="9">
    <source>
        <dbReference type="Proteomes" id="UP000038010"/>
    </source>
</evidence>
<keyword evidence="3 6" id="KW-1133">Transmembrane helix</keyword>
<dbReference type="GO" id="GO:0016020">
    <property type="term" value="C:membrane"/>
    <property type="evidence" value="ECO:0007669"/>
    <property type="project" value="UniProtKB-SubCell"/>
</dbReference>
<keyword evidence="2 6" id="KW-0812">Transmembrane</keyword>
<keyword evidence="7" id="KW-0732">Signal</keyword>
<evidence type="ECO:0000256" key="1">
    <source>
        <dbReference type="ARBA" id="ARBA00004167"/>
    </source>
</evidence>